<dbReference type="Proteomes" id="UP000243528">
    <property type="component" value="Unassembled WGS sequence"/>
</dbReference>
<dbReference type="PANTHER" id="PTHR43459">
    <property type="entry name" value="ENOYL-COA HYDRATASE"/>
    <property type="match status" value="1"/>
</dbReference>
<gene>
    <name evidence="3" type="ORF">CLV30_11295</name>
</gene>
<dbReference type="InterPro" id="IPR014748">
    <property type="entry name" value="Enoyl-CoA_hydra_C"/>
</dbReference>
<keyword evidence="4" id="KW-1185">Reference proteome</keyword>
<protein>
    <submittedName>
        <fullName evidence="3">2-(1,2-epoxy-1,2-dihydrophenyl)acetyl-CoA isomerase</fullName>
    </submittedName>
</protein>
<dbReference type="PANTHER" id="PTHR43459:SF1">
    <property type="entry name" value="EG:BACN32G11.4 PROTEIN"/>
    <property type="match status" value="1"/>
</dbReference>
<evidence type="ECO:0000313" key="4">
    <source>
        <dbReference type="Proteomes" id="UP000243528"/>
    </source>
</evidence>
<reference evidence="3 4" key="1">
    <citation type="submission" date="2018-03" db="EMBL/GenBank/DDBJ databases">
        <title>Genomic Encyclopedia of Archaeal and Bacterial Type Strains, Phase II (KMG-II): from individual species to whole genera.</title>
        <authorList>
            <person name="Goeker M."/>
        </authorList>
    </citation>
    <scope>NUCLEOTIDE SEQUENCE [LARGE SCALE GENOMIC DNA]</scope>
    <source>
        <strain evidence="3 4">DSM 45211</strain>
    </source>
</reference>
<dbReference type="InterPro" id="IPR001753">
    <property type="entry name" value="Enoyl-CoA_hydra/iso"/>
</dbReference>
<organism evidence="3 4">
    <name type="scientific">Haloactinopolyspora alba</name>
    <dbReference type="NCBI Taxonomy" id="648780"/>
    <lineage>
        <taxon>Bacteria</taxon>
        <taxon>Bacillati</taxon>
        <taxon>Actinomycetota</taxon>
        <taxon>Actinomycetes</taxon>
        <taxon>Jiangellales</taxon>
        <taxon>Jiangellaceae</taxon>
        <taxon>Haloactinopolyspora</taxon>
    </lineage>
</organism>
<evidence type="ECO:0000256" key="1">
    <source>
        <dbReference type="ARBA" id="ARBA00005254"/>
    </source>
</evidence>
<evidence type="ECO:0000256" key="2">
    <source>
        <dbReference type="SAM" id="MobiDB-lite"/>
    </source>
</evidence>
<proteinExistence type="inferred from homology"/>
<name>A0A2P8DXA6_9ACTN</name>
<comment type="caution">
    <text evidence="3">The sequence shown here is derived from an EMBL/GenBank/DDBJ whole genome shotgun (WGS) entry which is preliminary data.</text>
</comment>
<dbReference type="Gene3D" id="3.90.226.10">
    <property type="entry name" value="2-enoyl-CoA Hydratase, Chain A, domain 1"/>
    <property type="match status" value="1"/>
</dbReference>
<dbReference type="CDD" id="cd06558">
    <property type="entry name" value="crotonase-like"/>
    <property type="match status" value="1"/>
</dbReference>
<evidence type="ECO:0000313" key="3">
    <source>
        <dbReference type="EMBL" id="PSL01856.1"/>
    </source>
</evidence>
<sequence>MTDDPNDPADPADLADLDGQDGPDAPVRYEVTDAVGVITLNRPDTMNSLDTRTKVALRDTVLAAADDPSARAVVLTGSGRAFCVGQDLKEHARALESGDGGLAGTVREHYNPTVRAMATMPKPVLAAVNGVAAGAGASYAFGCDLRVVADTAGFNLAFTGIGLSCDTGSSWTLPRLVGWAKARELLFFPRTVPADEALQLGLATEVVPADEVLARTLELARQLAAGPTLAYAALRSALEVSSTHTFDESIEHEAAMMQASGESEDHHAAVRAFLAKQQPVFHGR</sequence>
<comment type="similarity">
    <text evidence="1">Belongs to the enoyl-CoA hydratase/isomerase family.</text>
</comment>
<accession>A0A2P8DXA6</accession>
<dbReference type="SUPFAM" id="SSF52096">
    <property type="entry name" value="ClpP/crotonase"/>
    <property type="match status" value="1"/>
</dbReference>
<dbReference type="AlphaFoldDB" id="A0A2P8DXA6"/>
<feature type="region of interest" description="Disordered" evidence="2">
    <location>
        <begin position="1"/>
        <end position="25"/>
    </location>
</feature>
<dbReference type="Gene3D" id="1.10.12.10">
    <property type="entry name" value="Lyase 2-enoyl-coa Hydratase, Chain A, domain 2"/>
    <property type="match status" value="1"/>
</dbReference>
<keyword evidence="3" id="KW-0413">Isomerase</keyword>
<dbReference type="Pfam" id="PF00378">
    <property type="entry name" value="ECH_1"/>
    <property type="match status" value="1"/>
</dbReference>
<dbReference type="GO" id="GO:0016853">
    <property type="term" value="F:isomerase activity"/>
    <property type="evidence" value="ECO:0007669"/>
    <property type="project" value="UniProtKB-KW"/>
</dbReference>
<dbReference type="InterPro" id="IPR029045">
    <property type="entry name" value="ClpP/crotonase-like_dom_sf"/>
</dbReference>
<dbReference type="EMBL" id="PYGE01000012">
    <property type="protein sequence ID" value="PSL01856.1"/>
    <property type="molecule type" value="Genomic_DNA"/>
</dbReference>